<name>A0A4R1L9Y8_9BACT</name>
<dbReference type="Pfam" id="PF18979">
    <property type="entry name" value="DUF5715"/>
    <property type="match status" value="1"/>
</dbReference>
<dbReference type="InterPro" id="IPR043769">
    <property type="entry name" value="DUF5715"/>
</dbReference>
<gene>
    <name evidence="1" type="ORF">C7378_0072</name>
</gene>
<dbReference type="Proteomes" id="UP000295210">
    <property type="component" value="Unassembled WGS sequence"/>
</dbReference>
<keyword evidence="2" id="KW-1185">Reference proteome</keyword>
<evidence type="ECO:0000313" key="2">
    <source>
        <dbReference type="Proteomes" id="UP000295210"/>
    </source>
</evidence>
<organism evidence="1 2">
    <name type="scientific">Acidipila rosea</name>
    <dbReference type="NCBI Taxonomy" id="768535"/>
    <lineage>
        <taxon>Bacteria</taxon>
        <taxon>Pseudomonadati</taxon>
        <taxon>Acidobacteriota</taxon>
        <taxon>Terriglobia</taxon>
        <taxon>Terriglobales</taxon>
        <taxon>Acidobacteriaceae</taxon>
        <taxon>Acidipila</taxon>
    </lineage>
</organism>
<dbReference type="SUPFAM" id="SSF55166">
    <property type="entry name" value="Hedgehog/DD-peptidase"/>
    <property type="match status" value="1"/>
</dbReference>
<dbReference type="AlphaFoldDB" id="A0A4R1L9Y8"/>
<proteinExistence type="predicted"/>
<protein>
    <submittedName>
        <fullName evidence="1">Uncharacterized protein</fullName>
    </submittedName>
</protein>
<sequence>MFQTLVRDSLKRLTGLRGSFFMHLSSLSRFVPASASPLLLAAVLLASVMPSQAAVHRRHHHTVAHMRRVARHMQTGRTTAHATIPDVPLRHVASLPPLKGTYESLVRQNERNQAEGLQRIENDEQLDQLREEKLLVSLPVTDGLHVNPEMPQNRRYCRPWTARFLADLGRVHYERFHRSLQVNSAVRTVQYQRRLMAINGNAAPADGDVASPHLTGATIDIGKHGLTMSEIAWMRAYLLPLQSAGKIDVEEEFHQACFHITVYDSYAPMPLMSRPPVEVASAPQAPAARPRVVRASIHRVHRSSRHRRVHASLLAAARLR</sequence>
<accession>A0A4R1L9Y8</accession>
<comment type="caution">
    <text evidence="1">The sequence shown here is derived from an EMBL/GenBank/DDBJ whole genome shotgun (WGS) entry which is preliminary data.</text>
</comment>
<reference evidence="1 2" key="1">
    <citation type="submission" date="2019-03" db="EMBL/GenBank/DDBJ databases">
        <title>Genomic Encyclopedia of Type Strains, Phase IV (KMG-IV): sequencing the most valuable type-strain genomes for metagenomic binning, comparative biology and taxonomic classification.</title>
        <authorList>
            <person name="Goeker M."/>
        </authorList>
    </citation>
    <scope>NUCLEOTIDE SEQUENCE [LARGE SCALE GENOMIC DNA]</scope>
    <source>
        <strain evidence="1 2">DSM 103428</strain>
    </source>
</reference>
<dbReference type="InterPro" id="IPR009045">
    <property type="entry name" value="Zn_M74/Hedgehog-like"/>
</dbReference>
<evidence type="ECO:0000313" key="1">
    <source>
        <dbReference type="EMBL" id="TCK75092.1"/>
    </source>
</evidence>
<dbReference type="EMBL" id="SMGK01000001">
    <property type="protein sequence ID" value="TCK75092.1"/>
    <property type="molecule type" value="Genomic_DNA"/>
</dbReference>